<dbReference type="Proteomes" id="UP000327013">
    <property type="component" value="Chromosome 3"/>
</dbReference>
<accession>A0A5N6QVD8</accession>
<dbReference type="FunFam" id="3.40.50.720:FF:000388">
    <property type="entry name" value="Cinnamoyl-CoA reductase-like SNL6"/>
    <property type="match status" value="1"/>
</dbReference>
<evidence type="ECO:0000256" key="2">
    <source>
        <dbReference type="ARBA" id="ARBA00023002"/>
    </source>
</evidence>
<dbReference type="AlphaFoldDB" id="A0A5N6QVD8"/>
<dbReference type="GO" id="GO:0006694">
    <property type="term" value="P:steroid biosynthetic process"/>
    <property type="evidence" value="ECO:0007669"/>
    <property type="project" value="InterPro"/>
</dbReference>
<dbReference type="InterPro" id="IPR036291">
    <property type="entry name" value="NAD(P)-bd_dom_sf"/>
</dbReference>
<keyword evidence="1" id="KW-0521">NADP</keyword>
<dbReference type="InterPro" id="IPR050425">
    <property type="entry name" value="NAD(P)_dehydrat-like"/>
</dbReference>
<protein>
    <recommendedName>
        <fullName evidence="4">3-beta hydroxysteroid dehydrogenase/isomerase domain-containing protein</fullName>
    </recommendedName>
</protein>
<dbReference type="OrthoDB" id="2735536at2759"/>
<evidence type="ECO:0000313" key="5">
    <source>
        <dbReference type="EMBL" id="KAE8021533.1"/>
    </source>
</evidence>
<keyword evidence="2 3" id="KW-0560">Oxidoreductase</keyword>
<feature type="domain" description="3-beta hydroxysteroid dehydrogenase/isomerase" evidence="4">
    <location>
        <begin position="59"/>
        <end position="230"/>
    </location>
</feature>
<name>A0A5N6QVD8_9ROSI</name>
<dbReference type="EMBL" id="CM017323">
    <property type="protein sequence ID" value="KAE8021533.1"/>
    <property type="molecule type" value="Genomic_DNA"/>
</dbReference>
<evidence type="ECO:0000256" key="3">
    <source>
        <dbReference type="RuleBase" id="RU004475"/>
    </source>
</evidence>
<dbReference type="InterPro" id="IPR002225">
    <property type="entry name" value="3Beta_OHSteriod_DH/Estase"/>
</dbReference>
<gene>
    <name evidence="5" type="ORF">FH972_007416</name>
</gene>
<dbReference type="PANTHER" id="PTHR10366">
    <property type="entry name" value="NAD DEPENDENT EPIMERASE/DEHYDRATASE"/>
    <property type="match status" value="1"/>
</dbReference>
<dbReference type="SUPFAM" id="SSF51735">
    <property type="entry name" value="NAD(P)-binding Rossmann-fold domains"/>
    <property type="match status" value="1"/>
</dbReference>
<dbReference type="Pfam" id="PF01073">
    <property type="entry name" value="3Beta_HSD"/>
    <property type="match status" value="1"/>
</dbReference>
<evidence type="ECO:0000313" key="6">
    <source>
        <dbReference type="Proteomes" id="UP000327013"/>
    </source>
</evidence>
<comment type="similarity">
    <text evidence="3">Belongs to the 3-beta-HSD family.</text>
</comment>
<keyword evidence="6" id="KW-1185">Reference proteome</keyword>
<sequence length="363" mass="40309">MGILGAEESMGMELEELHRMLAARANPERRKDGDEFKEVRVSSEAAMDADDVEKLVVCVTSGVSYLGLAIVKELLVRRYSVRIIAENQEDIDRLREMETSGEMRSTDDNISVVMAKLTEIESLSEAFQGCRGVFHTSAFIDPAGVSGYTKYMAEIEMKVSENVMQACARTPSVTKCVLTSSLLACIWRDNTQYDLSSIVNHDCWSDESLCTDKKLWYSLGKMGAEKVAWRVAEERGLKLATICAALTTGPEFYRRNPTPTIAYLKGAQEMYANGLLATVDVNRLAAAHVLVFEAMDKNARGRYLCFDNVVGRDEAEKLARELEMPTNKICGDVSGDIPARFQLSNEKLSGLMSTAFRPCHSEC</sequence>
<organism evidence="5 6">
    <name type="scientific">Carpinus fangiana</name>
    <dbReference type="NCBI Taxonomy" id="176857"/>
    <lineage>
        <taxon>Eukaryota</taxon>
        <taxon>Viridiplantae</taxon>
        <taxon>Streptophyta</taxon>
        <taxon>Embryophyta</taxon>
        <taxon>Tracheophyta</taxon>
        <taxon>Spermatophyta</taxon>
        <taxon>Magnoliopsida</taxon>
        <taxon>eudicotyledons</taxon>
        <taxon>Gunneridae</taxon>
        <taxon>Pentapetalae</taxon>
        <taxon>rosids</taxon>
        <taxon>fabids</taxon>
        <taxon>Fagales</taxon>
        <taxon>Betulaceae</taxon>
        <taxon>Carpinus</taxon>
    </lineage>
</organism>
<dbReference type="Gene3D" id="3.40.50.720">
    <property type="entry name" value="NAD(P)-binding Rossmann-like Domain"/>
    <property type="match status" value="1"/>
</dbReference>
<evidence type="ECO:0000256" key="1">
    <source>
        <dbReference type="ARBA" id="ARBA00022857"/>
    </source>
</evidence>
<reference evidence="5 6" key="1">
    <citation type="submission" date="2019-06" db="EMBL/GenBank/DDBJ databases">
        <title>A chromosomal-level reference genome of Carpinus fangiana (Coryloideae, Betulaceae).</title>
        <authorList>
            <person name="Yang X."/>
            <person name="Wang Z."/>
            <person name="Zhang L."/>
            <person name="Hao G."/>
            <person name="Liu J."/>
            <person name="Yang Y."/>
        </authorList>
    </citation>
    <scope>NUCLEOTIDE SEQUENCE [LARGE SCALE GENOMIC DNA]</scope>
    <source>
        <strain evidence="5">Cfa_2016G</strain>
        <tissue evidence="5">Leaf</tissue>
    </source>
</reference>
<dbReference type="PANTHER" id="PTHR10366:SF483">
    <property type="entry name" value="CINNAMOYL COA REDUCTASE-LIKE PROTEIN"/>
    <property type="match status" value="1"/>
</dbReference>
<dbReference type="GO" id="GO:0016616">
    <property type="term" value="F:oxidoreductase activity, acting on the CH-OH group of donors, NAD or NADP as acceptor"/>
    <property type="evidence" value="ECO:0007669"/>
    <property type="project" value="InterPro"/>
</dbReference>
<evidence type="ECO:0000259" key="4">
    <source>
        <dbReference type="Pfam" id="PF01073"/>
    </source>
</evidence>
<proteinExistence type="inferred from homology"/>